<gene>
    <name evidence="8" type="ORF">VTJ49DRAFT_4406</name>
</gene>
<dbReference type="InterPro" id="IPR012341">
    <property type="entry name" value="6hp_glycosidase-like_sf"/>
</dbReference>
<keyword evidence="6" id="KW-0326">Glycosidase</keyword>
<comment type="similarity">
    <text evidence="3 6">Belongs to the glycosyl hydrolase 47 family.</text>
</comment>
<organism evidence="8 9">
    <name type="scientific">Humicola insolens</name>
    <name type="common">Soft-rot fungus</name>
    <dbReference type="NCBI Taxonomy" id="85995"/>
    <lineage>
        <taxon>Eukaryota</taxon>
        <taxon>Fungi</taxon>
        <taxon>Dikarya</taxon>
        <taxon>Ascomycota</taxon>
        <taxon>Pezizomycotina</taxon>
        <taxon>Sordariomycetes</taxon>
        <taxon>Sordariomycetidae</taxon>
        <taxon>Sordariales</taxon>
        <taxon>Chaetomiaceae</taxon>
        <taxon>Mycothermus</taxon>
    </lineage>
</organism>
<dbReference type="PANTHER" id="PTHR11742:SF89">
    <property type="entry name" value="ALPHA-1,2-MANNOSIDASE"/>
    <property type="match status" value="1"/>
</dbReference>
<keyword evidence="9" id="KW-1185">Reference proteome</keyword>
<dbReference type="Proteomes" id="UP001583172">
    <property type="component" value="Unassembled WGS sequence"/>
</dbReference>
<feature type="transmembrane region" description="Helical" evidence="7">
    <location>
        <begin position="9"/>
        <end position="26"/>
    </location>
</feature>
<evidence type="ECO:0000313" key="9">
    <source>
        <dbReference type="Proteomes" id="UP001583172"/>
    </source>
</evidence>
<evidence type="ECO:0000313" key="8">
    <source>
        <dbReference type="EMBL" id="KAL1837003.1"/>
    </source>
</evidence>
<sequence length="619" mass="69346">MAFGRRRGILALVPSATFLFILLYLWNINHTPLSASRHPSGGGAQQQQPIKDWQPRPEFSFWSQLPKHYPPTSMRPLPQGRPVRFPRVQATNFPAEASGTRRRQLRERREAVKRTMARCWGSYRKYAWLADEVAPVSGAQRNHFGGWAATLVDALDTLWIMGMKSEFKEAVDAAEMGINFTTTDIRDVNIFETNIRYLGGFLSAFDLSGDVRLLRKAAEVGEMLYKAFDTPNHMPITRWDWQSAARGHKQEAPASVLLAEIGSLSMEFTRLSLLTGEPKWFDAVQRIADAMAAQQDDTSLPGLWPLAVNARDAIFNEGTLFPLGAMADSAYEYLPKMAALLGGQLPMYKTMYEKAMNAALKYNLFRPMNPTGEDILVAGQVRADGRGKFNLDPEGQHLVCFLGGLMALGGKLFERPIDMDAAVGLVNGCIWAYKSFPHGIMAETFYSIPCNKSSPDARAVEEAPCKWDENVWKREVLRKAGRDTDKDAEALAAAADTVIANNRLPKGFTSLPDRRYILRPEAIESVFVLYRVTGAEELLDVAWDMFTSIEKATATELANSEVRDVTSPEKPKPADSMESFWLGETLKYFYLIFSEPDLISLDDFVFNTEAHPFRRLVAA</sequence>
<evidence type="ECO:0000256" key="1">
    <source>
        <dbReference type="ARBA" id="ARBA00001913"/>
    </source>
</evidence>
<keyword evidence="7" id="KW-1133">Transmembrane helix</keyword>
<reference evidence="8 9" key="1">
    <citation type="journal article" date="2024" name="Commun. Biol.">
        <title>Comparative genomic analysis of thermophilic fungi reveals convergent evolutionary adaptations and gene losses.</title>
        <authorList>
            <person name="Steindorff A.S."/>
            <person name="Aguilar-Pontes M.V."/>
            <person name="Robinson A.J."/>
            <person name="Andreopoulos B."/>
            <person name="LaButti K."/>
            <person name="Kuo A."/>
            <person name="Mondo S."/>
            <person name="Riley R."/>
            <person name="Otillar R."/>
            <person name="Haridas S."/>
            <person name="Lipzen A."/>
            <person name="Grimwood J."/>
            <person name="Schmutz J."/>
            <person name="Clum A."/>
            <person name="Reid I.D."/>
            <person name="Moisan M.C."/>
            <person name="Butler G."/>
            <person name="Nguyen T.T.M."/>
            <person name="Dewar K."/>
            <person name="Conant G."/>
            <person name="Drula E."/>
            <person name="Henrissat B."/>
            <person name="Hansel C."/>
            <person name="Singer S."/>
            <person name="Hutchinson M.I."/>
            <person name="de Vries R.P."/>
            <person name="Natvig D.O."/>
            <person name="Powell A.J."/>
            <person name="Tsang A."/>
            <person name="Grigoriev I.V."/>
        </authorList>
    </citation>
    <scope>NUCLEOTIDE SEQUENCE [LARGE SCALE GENOMIC DNA]</scope>
    <source>
        <strain evidence="8 9">CBS 620.91</strain>
    </source>
</reference>
<keyword evidence="7" id="KW-0812">Transmembrane</keyword>
<keyword evidence="7" id="KW-0472">Membrane</keyword>
<proteinExistence type="inferred from homology"/>
<dbReference type="InterPro" id="IPR050749">
    <property type="entry name" value="Glycosyl_Hydrolase_47"/>
</dbReference>
<evidence type="ECO:0000256" key="6">
    <source>
        <dbReference type="RuleBase" id="RU361193"/>
    </source>
</evidence>
<dbReference type="InterPro" id="IPR001382">
    <property type="entry name" value="Glyco_hydro_47"/>
</dbReference>
<protein>
    <recommendedName>
        <fullName evidence="6">alpha-1,2-Mannosidase</fullName>
        <ecNumber evidence="6">3.2.1.-</ecNumber>
    </recommendedName>
</protein>
<comment type="caution">
    <text evidence="8">The sequence shown here is derived from an EMBL/GenBank/DDBJ whole genome shotgun (WGS) entry which is preliminary data.</text>
</comment>
<dbReference type="InterPro" id="IPR036026">
    <property type="entry name" value="Seven-hairpin_glycosidases"/>
</dbReference>
<comment type="cofactor">
    <cofactor evidence="1">
        <name>Ca(2+)</name>
        <dbReference type="ChEBI" id="CHEBI:29108"/>
    </cofactor>
</comment>
<dbReference type="PRINTS" id="PR00747">
    <property type="entry name" value="GLYHDRLASE47"/>
</dbReference>
<evidence type="ECO:0000256" key="7">
    <source>
        <dbReference type="SAM" id="Phobius"/>
    </source>
</evidence>
<evidence type="ECO:0000256" key="2">
    <source>
        <dbReference type="ARBA" id="ARBA00004922"/>
    </source>
</evidence>
<dbReference type="Pfam" id="PF01532">
    <property type="entry name" value="Glyco_hydro_47"/>
    <property type="match status" value="1"/>
</dbReference>
<dbReference type="EMBL" id="JAZGSY010000340">
    <property type="protein sequence ID" value="KAL1837003.1"/>
    <property type="molecule type" value="Genomic_DNA"/>
</dbReference>
<keyword evidence="4 6" id="KW-0378">Hydrolase</keyword>
<evidence type="ECO:0000256" key="5">
    <source>
        <dbReference type="ARBA" id="ARBA00023157"/>
    </source>
</evidence>
<dbReference type="EC" id="3.2.1.-" evidence="6"/>
<accession>A0ABR3V7E3</accession>
<dbReference type="PANTHER" id="PTHR11742">
    <property type="entry name" value="MANNOSYL-OLIGOSACCHARIDE ALPHA-1,2-MANNOSIDASE-RELATED"/>
    <property type="match status" value="1"/>
</dbReference>
<evidence type="ECO:0000256" key="3">
    <source>
        <dbReference type="ARBA" id="ARBA00007658"/>
    </source>
</evidence>
<keyword evidence="5" id="KW-1015">Disulfide bond</keyword>
<name>A0ABR3V7E3_HUMIN</name>
<comment type="pathway">
    <text evidence="2">Protein modification; protein glycosylation.</text>
</comment>
<dbReference type="Gene3D" id="1.50.10.10">
    <property type="match status" value="1"/>
</dbReference>
<dbReference type="SUPFAM" id="SSF48225">
    <property type="entry name" value="Seven-hairpin glycosidases"/>
    <property type="match status" value="1"/>
</dbReference>
<evidence type="ECO:0000256" key="4">
    <source>
        <dbReference type="ARBA" id="ARBA00022801"/>
    </source>
</evidence>